<sequence length="108" mass="11811">MACPPECRVVFAAAAVVSLRAGPGRLAGESGEAPNEKLEHQVPPTRYSHTDTCSNCMQPTASERRSQPAQLVCYRVNQETPVMTVQPSKGPDEDEGLPEQSMELWRTN</sequence>
<dbReference type="Proteomes" id="UP000314294">
    <property type="component" value="Unassembled WGS sequence"/>
</dbReference>
<gene>
    <name evidence="2" type="ORF">EYF80_019626</name>
</gene>
<accession>A0A4Z2HWA0</accession>
<feature type="region of interest" description="Disordered" evidence="1">
    <location>
        <begin position="24"/>
        <end position="51"/>
    </location>
</feature>
<keyword evidence="3" id="KW-1185">Reference proteome</keyword>
<evidence type="ECO:0000256" key="1">
    <source>
        <dbReference type="SAM" id="MobiDB-lite"/>
    </source>
</evidence>
<comment type="caution">
    <text evidence="2">The sequence shown here is derived from an EMBL/GenBank/DDBJ whole genome shotgun (WGS) entry which is preliminary data.</text>
</comment>
<protein>
    <submittedName>
        <fullName evidence="2">Uncharacterized protein</fullName>
    </submittedName>
</protein>
<dbReference type="AlphaFoldDB" id="A0A4Z2HWA0"/>
<evidence type="ECO:0000313" key="2">
    <source>
        <dbReference type="EMBL" id="TNN70126.1"/>
    </source>
</evidence>
<evidence type="ECO:0000313" key="3">
    <source>
        <dbReference type="Proteomes" id="UP000314294"/>
    </source>
</evidence>
<organism evidence="2 3">
    <name type="scientific">Liparis tanakae</name>
    <name type="common">Tanaka's snailfish</name>
    <dbReference type="NCBI Taxonomy" id="230148"/>
    <lineage>
        <taxon>Eukaryota</taxon>
        <taxon>Metazoa</taxon>
        <taxon>Chordata</taxon>
        <taxon>Craniata</taxon>
        <taxon>Vertebrata</taxon>
        <taxon>Euteleostomi</taxon>
        <taxon>Actinopterygii</taxon>
        <taxon>Neopterygii</taxon>
        <taxon>Teleostei</taxon>
        <taxon>Neoteleostei</taxon>
        <taxon>Acanthomorphata</taxon>
        <taxon>Eupercaria</taxon>
        <taxon>Perciformes</taxon>
        <taxon>Cottioidei</taxon>
        <taxon>Cottales</taxon>
        <taxon>Liparidae</taxon>
        <taxon>Liparis</taxon>
    </lineage>
</organism>
<feature type="region of interest" description="Disordered" evidence="1">
    <location>
        <begin position="83"/>
        <end position="108"/>
    </location>
</feature>
<name>A0A4Z2HWA0_9TELE</name>
<proteinExistence type="predicted"/>
<reference evidence="2 3" key="1">
    <citation type="submission" date="2019-03" db="EMBL/GenBank/DDBJ databases">
        <title>First draft genome of Liparis tanakae, snailfish: a comprehensive survey of snailfish specific genes.</title>
        <authorList>
            <person name="Kim W."/>
            <person name="Song I."/>
            <person name="Jeong J.-H."/>
            <person name="Kim D."/>
            <person name="Kim S."/>
            <person name="Ryu S."/>
            <person name="Song J.Y."/>
            <person name="Lee S.K."/>
        </authorList>
    </citation>
    <scope>NUCLEOTIDE SEQUENCE [LARGE SCALE GENOMIC DNA]</scope>
    <source>
        <tissue evidence="2">Muscle</tissue>
    </source>
</reference>
<dbReference type="EMBL" id="SRLO01000167">
    <property type="protein sequence ID" value="TNN70126.1"/>
    <property type="molecule type" value="Genomic_DNA"/>
</dbReference>